<evidence type="ECO:0000313" key="1">
    <source>
        <dbReference type="EMBL" id="KAJ1610492.1"/>
    </source>
</evidence>
<dbReference type="AlphaFoldDB" id="A0A9D5DJR4"/>
<accession>A0A9D5DJR4</accession>
<organism evidence="1">
    <name type="scientific">Cryptosporidium canis</name>
    <dbReference type="NCBI Taxonomy" id="195482"/>
    <lineage>
        <taxon>Eukaryota</taxon>
        <taxon>Sar</taxon>
        <taxon>Alveolata</taxon>
        <taxon>Apicomplexa</taxon>
        <taxon>Conoidasida</taxon>
        <taxon>Coccidia</taxon>
        <taxon>Eucoccidiorida</taxon>
        <taxon>Eimeriorina</taxon>
        <taxon>Cryptosporidiidae</taxon>
        <taxon>Cryptosporidium</taxon>
    </lineage>
</organism>
<dbReference type="Proteomes" id="UP001067231">
    <property type="component" value="Unassembled WGS sequence"/>
</dbReference>
<dbReference type="EMBL" id="JAPCXC010000024">
    <property type="protein sequence ID" value="KAJ1610492.1"/>
    <property type="molecule type" value="Genomic_DNA"/>
</dbReference>
<reference evidence="1" key="1">
    <citation type="submission" date="2022-10" db="EMBL/GenBank/DDBJ databases">
        <title>Adaptive evolution leads to modifications in subtelomeric GC content in a zoonotic Cryptosporidium species.</title>
        <authorList>
            <person name="Li J."/>
            <person name="Feng Y."/>
            <person name="Xiao L."/>
        </authorList>
    </citation>
    <scope>NUCLEOTIDE SEQUENCE</scope>
    <source>
        <strain evidence="1">33844</strain>
    </source>
</reference>
<protein>
    <submittedName>
        <fullName evidence="1">Uncharacterized protein</fullName>
    </submittedName>
</protein>
<proteinExistence type="predicted"/>
<name>A0A9D5DJR4_9CRYT</name>
<comment type="caution">
    <text evidence="1">The sequence shown here is derived from an EMBL/GenBank/DDBJ whole genome shotgun (WGS) entry which is preliminary data.</text>
</comment>
<gene>
    <name evidence="1" type="ORF">OJ253_1156</name>
</gene>
<sequence length="316" mass="36115">MEDEPIHSRIRDLTREIVQNQDLLSDPKKRSQYEEYVVRDGELFENIGESDYRSFSLLCEFGSAKALVNEKRYSKIYKQSQSSLLRGILNAWRSKYMAEGSRESESESAQGQGPCDEEDEGIVRLNWSAWFNDHYRLNIFPINNIRFNTLQGLLSDGKGTESCSKKTRVVNQRGKNTRVNETKTLENDEVRDTQNSLILQELKSDLLSRIQDSDTDGKGVDLWELVLDRDPEKGFTSTCFNLFSLLSLLKDSQISMTSPSTVIEGAERESHKVLVFASNSKISPHSEKNTGIISNFTFKVWRDLCESYSHAAGRQK</sequence>
<dbReference type="OrthoDB" id="340288at2759"/>